<dbReference type="Gene3D" id="3.40.630.30">
    <property type="match status" value="1"/>
</dbReference>
<organism evidence="1">
    <name type="scientific">marine sediment metagenome</name>
    <dbReference type="NCBI Taxonomy" id="412755"/>
    <lineage>
        <taxon>unclassified sequences</taxon>
        <taxon>metagenomes</taxon>
        <taxon>ecological metagenomes</taxon>
    </lineage>
</organism>
<protein>
    <recommendedName>
        <fullName evidence="2">N-acetyltransferase domain-containing protein</fullName>
    </recommendedName>
</protein>
<comment type="caution">
    <text evidence="1">The sequence shown here is derived from an EMBL/GenBank/DDBJ whole genome shotgun (WGS) entry which is preliminary data.</text>
</comment>
<proteinExistence type="predicted"/>
<feature type="non-terminal residue" evidence="1">
    <location>
        <position position="164"/>
    </location>
</feature>
<sequence>MDLSKVDWVRLKEANELFTPFAQGEKETGRFYEKLIEFMTHLKDKYLYLDDEFRNTSSVQQIVNNYLNGSSLNIFYEIGDFQGLTGFTRITPGFKAGILFKLWDTKLWGKNTARKMIELADMVMDEFKLKRIYLDTPDERMMKMARLIGFKLEGEAPMAFRWNQ</sequence>
<name>X0WB65_9ZZZZ</name>
<accession>X0WB65</accession>
<reference evidence="1" key="1">
    <citation type="journal article" date="2014" name="Front. Microbiol.">
        <title>High frequency of phylogenetically diverse reductive dehalogenase-homologous genes in deep subseafloor sedimentary metagenomes.</title>
        <authorList>
            <person name="Kawai M."/>
            <person name="Futagami T."/>
            <person name="Toyoda A."/>
            <person name="Takaki Y."/>
            <person name="Nishi S."/>
            <person name="Hori S."/>
            <person name="Arai W."/>
            <person name="Tsubouchi T."/>
            <person name="Morono Y."/>
            <person name="Uchiyama I."/>
            <person name="Ito T."/>
            <person name="Fujiyama A."/>
            <person name="Inagaki F."/>
            <person name="Takami H."/>
        </authorList>
    </citation>
    <scope>NUCLEOTIDE SEQUENCE</scope>
    <source>
        <strain evidence="1">Expedition CK06-06</strain>
    </source>
</reference>
<evidence type="ECO:0008006" key="2">
    <source>
        <dbReference type="Google" id="ProtNLM"/>
    </source>
</evidence>
<dbReference type="AlphaFoldDB" id="X0WB65"/>
<dbReference type="SUPFAM" id="SSF55729">
    <property type="entry name" value="Acyl-CoA N-acyltransferases (Nat)"/>
    <property type="match status" value="1"/>
</dbReference>
<dbReference type="EMBL" id="BARS01031213">
    <property type="protein sequence ID" value="GAG28174.1"/>
    <property type="molecule type" value="Genomic_DNA"/>
</dbReference>
<dbReference type="InterPro" id="IPR016181">
    <property type="entry name" value="Acyl_CoA_acyltransferase"/>
</dbReference>
<gene>
    <name evidence="1" type="ORF">S01H1_48598</name>
</gene>
<evidence type="ECO:0000313" key="1">
    <source>
        <dbReference type="EMBL" id="GAG28174.1"/>
    </source>
</evidence>